<evidence type="ECO:0000313" key="8">
    <source>
        <dbReference type="EMBL" id="PYE01305.1"/>
    </source>
</evidence>
<sequence length="542" mass="60055">MLNNNIDQLENNKPTETNPNVFGTLAIDLGSSTTVVVFQKENGQSPELLELTPISRSPGEIPSLIWQSTEKEEDYLVGQQVIEFNLISENKEHNLSQDFKRWIGCPSIDPIYNSTIPPEKAGEILIHSIWRKITKKVNIKRLVLTAPVDTYREYRSWLIKVCNSLEVKEIALVDEPTAAAMGAGLEPGSKLLVLDFGGSTIDMSVVALEGGEGQASPIAQLVRFDGNNLEGKSTQVLRTAKVLGKSGLRLGGKDIDRWISNHLLPEDSPTNLILSKAEELKCELSNAEIKETFVITKKVRNSQNKEKFLKLSKKGLEELLIEKGLLKSIEILFNTTINNAKRNSFKLDELDSIVLVGGGSQIPLIKKFIGSLCNSVPFIMPPPVEAIALGALKLTPGVQVKDVLNKGVSLKCWNKKNEKHIWHPLFFPGQPWPTSKPLEIILASSINNQLSIDLIIGEPEEKGSSEIIYIDGLPTIKEIEFDGRIKKLNNKIISIPLSPPGELGQDCIKLRFTINDFCEIEVEGTDLRNNNIITIKNLGPIR</sequence>
<evidence type="ECO:0000256" key="4">
    <source>
        <dbReference type="ARBA" id="ARBA00022741"/>
    </source>
</evidence>
<comment type="caution">
    <text evidence="8">The sequence shown here is derived from an EMBL/GenBank/DDBJ whole genome shotgun (WGS) entry which is preliminary data.</text>
</comment>
<keyword evidence="7" id="KW-0143">Chaperone</keyword>
<dbReference type="RefSeq" id="WP_158467135.1">
    <property type="nucleotide sequence ID" value="NZ_QJUE01000005.1"/>
</dbReference>
<organism evidence="8 9">
    <name type="scientific">Prochlorococcus marinus XMU1408</name>
    <dbReference type="NCBI Taxonomy" id="2213228"/>
    <lineage>
        <taxon>Bacteria</taxon>
        <taxon>Bacillati</taxon>
        <taxon>Cyanobacteriota</taxon>
        <taxon>Cyanophyceae</taxon>
        <taxon>Synechococcales</taxon>
        <taxon>Prochlorococcaceae</taxon>
        <taxon>Prochlorococcus</taxon>
    </lineage>
</organism>
<dbReference type="PROSITE" id="PS00329">
    <property type="entry name" value="HSP70_2"/>
    <property type="match status" value="1"/>
</dbReference>
<dbReference type="Gene3D" id="3.30.420.40">
    <property type="match status" value="2"/>
</dbReference>
<reference evidence="8 9" key="1">
    <citation type="journal article" date="2018" name="Appl. Environ. Microbiol.">
        <title>Genome rearrangement shapes Prochlorococcus ecological adaptation.</title>
        <authorList>
            <person name="Yan W."/>
            <person name="Wei S."/>
            <person name="Wang Q."/>
            <person name="Xiao X."/>
            <person name="Zeng Q."/>
            <person name="Jiao N."/>
            <person name="Zhang R."/>
        </authorList>
    </citation>
    <scope>NUCLEOTIDE SEQUENCE [LARGE SCALE GENOMIC DNA]</scope>
    <source>
        <strain evidence="8 9">XMU1408</strain>
    </source>
</reference>
<dbReference type="InterPro" id="IPR013126">
    <property type="entry name" value="Hsp_70_fam"/>
</dbReference>
<dbReference type="PANTHER" id="PTHR42749">
    <property type="entry name" value="CELL SHAPE-DETERMINING PROTEIN MREB"/>
    <property type="match status" value="1"/>
</dbReference>
<dbReference type="EMBL" id="QJUE01000005">
    <property type="protein sequence ID" value="PYE01305.1"/>
    <property type="molecule type" value="Genomic_DNA"/>
</dbReference>
<comment type="similarity">
    <text evidence="2">Belongs to the heat shock protein 70 family.</text>
</comment>
<comment type="subcellular location">
    <subcellularLocation>
        <location evidence="1">Cytoplasm</location>
    </subcellularLocation>
</comment>
<dbReference type="PROSITE" id="PS01036">
    <property type="entry name" value="HSP70_3"/>
    <property type="match status" value="1"/>
</dbReference>
<dbReference type="Gene3D" id="3.90.640.10">
    <property type="entry name" value="Actin, Chain A, domain 4"/>
    <property type="match status" value="1"/>
</dbReference>
<dbReference type="GO" id="GO:0005737">
    <property type="term" value="C:cytoplasm"/>
    <property type="evidence" value="ECO:0007669"/>
    <property type="project" value="UniProtKB-SubCell"/>
</dbReference>
<dbReference type="SUPFAM" id="SSF53067">
    <property type="entry name" value="Actin-like ATPase domain"/>
    <property type="match status" value="2"/>
</dbReference>
<dbReference type="PANTHER" id="PTHR42749:SF1">
    <property type="entry name" value="CELL SHAPE-DETERMINING PROTEIN MREB"/>
    <property type="match status" value="1"/>
</dbReference>
<dbReference type="PRINTS" id="PR00301">
    <property type="entry name" value="HEATSHOCK70"/>
</dbReference>
<evidence type="ECO:0000256" key="3">
    <source>
        <dbReference type="ARBA" id="ARBA00022490"/>
    </source>
</evidence>
<dbReference type="OrthoDB" id="416657at2"/>
<evidence type="ECO:0000313" key="9">
    <source>
        <dbReference type="Proteomes" id="UP000247807"/>
    </source>
</evidence>
<evidence type="ECO:0000256" key="6">
    <source>
        <dbReference type="ARBA" id="ARBA00023016"/>
    </source>
</evidence>
<dbReference type="Pfam" id="PF06723">
    <property type="entry name" value="MreB_Mbl"/>
    <property type="match status" value="1"/>
</dbReference>
<dbReference type="AlphaFoldDB" id="A0A318QXU0"/>
<dbReference type="InterPro" id="IPR056546">
    <property type="entry name" value="MreB_MamK-like"/>
</dbReference>
<evidence type="ECO:0000256" key="2">
    <source>
        <dbReference type="ARBA" id="ARBA00007381"/>
    </source>
</evidence>
<dbReference type="Pfam" id="PF00012">
    <property type="entry name" value="HSP70"/>
    <property type="match status" value="1"/>
</dbReference>
<evidence type="ECO:0000256" key="7">
    <source>
        <dbReference type="ARBA" id="ARBA00023186"/>
    </source>
</evidence>
<dbReference type="GO" id="GO:0005524">
    <property type="term" value="F:ATP binding"/>
    <property type="evidence" value="ECO:0007669"/>
    <property type="project" value="UniProtKB-KW"/>
</dbReference>
<proteinExistence type="inferred from homology"/>
<keyword evidence="3" id="KW-0963">Cytoplasm</keyword>
<dbReference type="InterPro" id="IPR043129">
    <property type="entry name" value="ATPase_NBD"/>
</dbReference>
<keyword evidence="5" id="KW-0067">ATP-binding</keyword>
<evidence type="ECO:0000256" key="1">
    <source>
        <dbReference type="ARBA" id="ARBA00004496"/>
    </source>
</evidence>
<protein>
    <submittedName>
        <fullName evidence="8">Molecular chaperone DnaK</fullName>
    </submittedName>
</protein>
<keyword evidence="6" id="KW-0346">Stress response</keyword>
<keyword evidence="4" id="KW-0547">Nucleotide-binding</keyword>
<dbReference type="Proteomes" id="UP000247807">
    <property type="component" value="Unassembled WGS sequence"/>
</dbReference>
<name>A0A318QXU0_PROMR</name>
<gene>
    <name evidence="8" type="ORF">DNJ73_07800</name>
</gene>
<accession>A0A318QXU0</accession>
<dbReference type="GO" id="GO:0140662">
    <property type="term" value="F:ATP-dependent protein folding chaperone"/>
    <property type="evidence" value="ECO:0007669"/>
    <property type="project" value="InterPro"/>
</dbReference>
<dbReference type="InterPro" id="IPR018181">
    <property type="entry name" value="Heat_shock_70_CS"/>
</dbReference>
<evidence type="ECO:0000256" key="5">
    <source>
        <dbReference type="ARBA" id="ARBA00022840"/>
    </source>
</evidence>